<reference evidence="4 5" key="1">
    <citation type="journal article" date="2019" name="Nat. Med.">
        <title>A library of human gut bacterial isolates paired with longitudinal multiomics data enables mechanistic microbiome research.</title>
        <authorList>
            <person name="Poyet M."/>
            <person name="Groussin M."/>
            <person name="Gibbons S.M."/>
            <person name="Avila-Pacheco J."/>
            <person name="Jiang X."/>
            <person name="Kearney S.M."/>
            <person name="Perrotta A.R."/>
            <person name="Berdy B."/>
            <person name="Zhao S."/>
            <person name="Lieberman T.D."/>
            <person name="Swanson P.K."/>
            <person name="Smith M."/>
            <person name="Roesemann S."/>
            <person name="Alexander J.E."/>
            <person name="Rich S.A."/>
            <person name="Livny J."/>
            <person name="Vlamakis H."/>
            <person name="Clish C."/>
            <person name="Bullock K."/>
            <person name="Deik A."/>
            <person name="Scott J."/>
            <person name="Pierce K.A."/>
            <person name="Xavier R.J."/>
            <person name="Alm E.J."/>
        </authorList>
    </citation>
    <scope>NUCLEOTIDE SEQUENCE [LARGE SCALE GENOMIC DNA]</scope>
    <source>
        <strain evidence="2 4">BIOML-A4</strain>
        <strain evidence="3 5">BIOML-A5</strain>
    </source>
</reference>
<dbReference type="RefSeq" id="WP_020225495.1">
    <property type="nucleotide sequence ID" value="NZ_CABKSC010000003.1"/>
</dbReference>
<dbReference type="EMBL" id="WKPI01000004">
    <property type="protein sequence ID" value="MSC32294.1"/>
    <property type="molecule type" value="Genomic_DNA"/>
</dbReference>
<dbReference type="Proteomes" id="UP000480929">
    <property type="component" value="Unassembled WGS sequence"/>
</dbReference>
<dbReference type="PANTHER" id="PTHR43798:SF33">
    <property type="entry name" value="HYDROLASE, PUTATIVE (AFU_ORTHOLOGUE AFUA_2G14860)-RELATED"/>
    <property type="match status" value="1"/>
</dbReference>
<dbReference type="Gene3D" id="3.40.50.1820">
    <property type="entry name" value="alpha/beta hydrolase"/>
    <property type="match status" value="1"/>
</dbReference>
<dbReference type="InterPro" id="IPR029058">
    <property type="entry name" value="AB_hydrolase_fold"/>
</dbReference>
<dbReference type="Pfam" id="PF00561">
    <property type="entry name" value="Abhydrolase_1"/>
    <property type="match status" value="1"/>
</dbReference>
<dbReference type="InterPro" id="IPR050266">
    <property type="entry name" value="AB_hydrolase_sf"/>
</dbReference>
<evidence type="ECO:0000259" key="1">
    <source>
        <dbReference type="Pfam" id="PF00561"/>
    </source>
</evidence>
<comment type="caution">
    <text evidence="2">The sequence shown here is derived from an EMBL/GenBank/DDBJ whole genome shotgun (WGS) entry which is preliminary data.</text>
</comment>
<dbReference type="PRINTS" id="PR00111">
    <property type="entry name" value="ABHYDROLASE"/>
</dbReference>
<dbReference type="Proteomes" id="UP000433575">
    <property type="component" value="Unassembled WGS sequence"/>
</dbReference>
<dbReference type="AlphaFoldDB" id="A0A6N7S4D1"/>
<dbReference type="OrthoDB" id="9776303at2"/>
<accession>A0A6N7S4D1</accession>
<dbReference type="EMBL" id="WKPJ01000005">
    <property type="protein sequence ID" value="MSA88747.1"/>
    <property type="molecule type" value="Genomic_DNA"/>
</dbReference>
<evidence type="ECO:0000313" key="5">
    <source>
        <dbReference type="Proteomes" id="UP000480929"/>
    </source>
</evidence>
<proteinExistence type="predicted"/>
<evidence type="ECO:0000313" key="3">
    <source>
        <dbReference type="EMBL" id="MSC32294.1"/>
    </source>
</evidence>
<dbReference type="GeneID" id="42457287"/>
<feature type="domain" description="AB hydrolase-1" evidence="1">
    <location>
        <begin position="21"/>
        <end position="120"/>
    </location>
</feature>
<dbReference type="GO" id="GO:0016787">
    <property type="term" value="F:hydrolase activity"/>
    <property type="evidence" value="ECO:0007669"/>
    <property type="project" value="UniProtKB-KW"/>
</dbReference>
<evidence type="ECO:0000313" key="2">
    <source>
        <dbReference type="EMBL" id="MSA88747.1"/>
    </source>
</evidence>
<keyword evidence="5" id="KW-1185">Reference proteome</keyword>
<dbReference type="SUPFAM" id="SSF53474">
    <property type="entry name" value="alpha/beta-Hydrolases"/>
    <property type="match status" value="1"/>
</dbReference>
<gene>
    <name evidence="3" type="ORF">GKD88_04080</name>
    <name evidence="2" type="ORF">GKE08_05350</name>
</gene>
<protein>
    <submittedName>
        <fullName evidence="2">Alpha/beta fold hydrolase</fullName>
    </submittedName>
</protein>
<dbReference type="PANTHER" id="PTHR43798">
    <property type="entry name" value="MONOACYLGLYCEROL LIPASE"/>
    <property type="match status" value="1"/>
</dbReference>
<dbReference type="GO" id="GO:0016020">
    <property type="term" value="C:membrane"/>
    <property type="evidence" value="ECO:0007669"/>
    <property type="project" value="TreeGrafter"/>
</dbReference>
<keyword evidence="2" id="KW-0378">Hydrolase</keyword>
<evidence type="ECO:0000313" key="4">
    <source>
        <dbReference type="Proteomes" id="UP000433575"/>
    </source>
</evidence>
<sequence>MSYFLFDNKKVFYNEFGMGTPLLFLHGNTASSMMFFEIVEKYKDNFKVILIDFLGHGKSDRLSEFPADLWFYEAQQVIAFLKEKQYSNVNIIGSSGGALVAINVALEAPQLVSKVIADSFEGERPLKEFTKNVKADREFSKHDDNVRMFYQYMQGDDWEFVVDNDTSAIIRHEKEIGKFFHSELNDFQPDILLTGSKQDEFVSSISPTYFEKTYGEIISKIGHGKMYLFGTGGHPAMLTNPDEFYKISMEFFHAQVFEESN</sequence>
<dbReference type="InterPro" id="IPR000073">
    <property type="entry name" value="AB_hydrolase_1"/>
</dbReference>
<name>A0A6N7S4D1_9FIRM</name>
<organism evidence="2 4">
    <name type="scientific">Holdemania massiliensis</name>
    <dbReference type="NCBI Taxonomy" id="1468449"/>
    <lineage>
        <taxon>Bacteria</taxon>
        <taxon>Bacillati</taxon>
        <taxon>Bacillota</taxon>
        <taxon>Erysipelotrichia</taxon>
        <taxon>Erysipelotrichales</taxon>
        <taxon>Erysipelotrichaceae</taxon>
        <taxon>Holdemania</taxon>
    </lineage>
</organism>